<dbReference type="EMBL" id="JAMZMK010007092">
    <property type="protein sequence ID" value="KAI7745926.1"/>
    <property type="molecule type" value="Genomic_DNA"/>
</dbReference>
<dbReference type="GO" id="GO:0046872">
    <property type="term" value="F:metal ion binding"/>
    <property type="evidence" value="ECO:0007669"/>
    <property type="project" value="UniProtKB-KW"/>
</dbReference>
<dbReference type="Gene3D" id="1.10.600.10">
    <property type="entry name" value="Farnesyl Diphosphate Synthase"/>
    <property type="match status" value="1"/>
</dbReference>
<dbReference type="PANTHER" id="PTHR11525:SF0">
    <property type="entry name" value="FARNESYL PYROPHOSPHATE SYNTHASE"/>
    <property type="match status" value="1"/>
</dbReference>
<keyword evidence="9" id="KW-1185">Reference proteome</keyword>
<organism evidence="8 9">
    <name type="scientific">Ambrosia artemisiifolia</name>
    <name type="common">Common ragweed</name>
    <dbReference type="NCBI Taxonomy" id="4212"/>
    <lineage>
        <taxon>Eukaryota</taxon>
        <taxon>Viridiplantae</taxon>
        <taxon>Streptophyta</taxon>
        <taxon>Embryophyta</taxon>
        <taxon>Tracheophyta</taxon>
        <taxon>Spermatophyta</taxon>
        <taxon>Magnoliopsida</taxon>
        <taxon>eudicotyledons</taxon>
        <taxon>Gunneridae</taxon>
        <taxon>Pentapetalae</taxon>
        <taxon>asterids</taxon>
        <taxon>campanulids</taxon>
        <taxon>Asterales</taxon>
        <taxon>Asteraceae</taxon>
        <taxon>Asteroideae</taxon>
        <taxon>Heliantheae alliance</taxon>
        <taxon>Heliantheae</taxon>
        <taxon>Ambrosia</taxon>
    </lineage>
</organism>
<comment type="similarity">
    <text evidence="2 7">Belongs to the FPP/GGPP synthase family.</text>
</comment>
<evidence type="ECO:0000256" key="6">
    <source>
        <dbReference type="ARBA" id="ARBA00023229"/>
    </source>
</evidence>
<dbReference type="InterPro" id="IPR033749">
    <property type="entry name" value="Polyprenyl_synt_CS"/>
</dbReference>
<evidence type="ECO:0000256" key="3">
    <source>
        <dbReference type="ARBA" id="ARBA00022679"/>
    </source>
</evidence>
<sequence>VICPFVCSASSKWTCLDVSPQKQSSVGQFVQRKFRVRYHTPTTSEPSFSPLSTTMDSNLSFKFYQVYDTLKHDILHDPLFDFDDGYRERLIDYNVRGGKMVLAFSVVDSYQLLKGDEQLTNDEVFLAYVLGWCTEWFQAFLLVHDDIMDGSHTRRGHPCWFRLPEVGMAAVNDGALLSNHVYRILKKYFQRKSYYVNLVDLFNEVEFLTITGQMIDAREKDLSKYSLSLNSRIVLYKSGYCSLYHPVSCAFLMFGENLPDDDVVAKNVLVELGIYYQVQNDYLDTFGAPNVYGKTGTDIEEFKCTWLIAKALELANEEQRNILMDNYGSNDQARVAKVKELYHILNLQGAYEDYEIETHAKLTKSIDSHPSKAIQAVLKSCLRKIFKGHK</sequence>
<dbReference type="SUPFAM" id="SSF48576">
    <property type="entry name" value="Terpenoid synthases"/>
    <property type="match status" value="1"/>
</dbReference>
<dbReference type="AlphaFoldDB" id="A0AAD5CSX6"/>
<dbReference type="PANTHER" id="PTHR11525">
    <property type="entry name" value="FARNESYL-PYROPHOSPHATE SYNTHETASE"/>
    <property type="match status" value="1"/>
</dbReference>
<keyword evidence="4" id="KW-0479">Metal-binding</keyword>
<keyword evidence="6" id="KW-0414">Isoprene biosynthesis</keyword>
<dbReference type="GO" id="GO:0005737">
    <property type="term" value="C:cytoplasm"/>
    <property type="evidence" value="ECO:0007669"/>
    <property type="project" value="TreeGrafter"/>
</dbReference>
<comment type="cofactor">
    <cofactor evidence="1">
        <name>Mg(2+)</name>
        <dbReference type="ChEBI" id="CHEBI:18420"/>
    </cofactor>
</comment>
<dbReference type="GO" id="GO:0004161">
    <property type="term" value="F:dimethylallyltranstransferase activity"/>
    <property type="evidence" value="ECO:0007669"/>
    <property type="project" value="TreeGrafter"/>
</dbReference>
<protein>
    <submittedName>
        <fullName evidence="8">Uncharacterized protein</fullName>
    </submittedName>
</protein>
<dbReference type="InterPro" id="IPR039702">
    <property type="entry name" value="FPS1-like"/>
</dbReference>
<proteinExistence type="inferred from homology"/>
<reference evidence="8" key="1">
    <citation type="submission" date="2022-06" db="EMBL/GenBank/DDBJ databases">
        <title>Uncovering the hologenomic basis of an extraordinary plant invasion.</title>
        <authorList>
            <person name="Bieker V.C."/>
            <person name="Martin M.D."/>
            <person name="Gilbert T."/>
            <person name="Hodgins K."/>
            <person name="Battlay P."/>
            <person name="Petersen B."/>
            <person name="Wilson J."/>
        </authorList>
    </citation>
    <scope>NUCLEOTIDE SEQUENCE</scope>
    <source>
        <strain evidence="8">AA19_3_7</strain>
        <tissue evidence="8">Leaf</tissue>
    </source>
</reference>
<keyword evidence="5" id="KW-0460">Magnesium</keyword>
<comment type="caution">
    <text evidence="8">The sequence shown here is derived from an EMBL/GenBank/DDBJ whole genome shotgun (WGS) entry which is preliminary data.</text>
</comment>
<dbReference type="Pfam" id="PF00348">
    <property type="entry name" value="polyprenyl_synt"/>
    <property type="match status" value="1"/>
</dbReference>
<dbReference type="InterPro" id="IPR008949">
    <property type="entry name" value="Isoprenoid_synthase_dom_sf"/>
</dbReference>
<evidence type="ECO:0000256" key="7">
    <source>
        <dbReference type="RuleBase" id="RU004466"/>
    </source>
</evidence>
<dbReference type="PROSITE" id="PS00723">
    <property type="entry name" value="POLYPRENYL_SYNTHASE_1"/>
    <property type="match status" value="1"/>
</dbReference>
<dbReference type="InterPro" id="IPR000092">
    <property type="entry name" value="Polyprenyl_synt"/>
</dbReference>
<evidence type="ECO:0000256" key="5">
    <source>
        <dbReference type="ARBA" id="ARBA00022842"/>
    </source>
</evidence>
<dbReference type="GO" id="GO:0045337">
    <property type="term" value="P:farnesyl diphosphate biosynthetic process"/>
    <property type="evidence" value="ECO:0007669"/>
    <property type="project" value="TreeGrafter"/>
</dbReference>
<keyword evidence="3 7" id="KW-0808">Transferase</keyword>
<evidence type="ECO:0000256" key="1">
    <source>
        <dbReference type="ARBA" id="ARBA00001946"/>
    </source>
</evidence>
<name>A0AAD5CSX6_AMBAR</name>
<evidence type="ECO:0000313" key="9">
    <source>
        <dbReference type="Proteomes" id="UP001206925"/>
    </source>
</evidence>
<feature type="non-terminal residue" evidence="8">
    <location>
        <position position="1"/>
    </location>
</feature>
<evidence type="ECO:0000256" key="2">
    <source>
        <dbReference type="ARBA" id="ARBA00006706"/>
    </source>
</evidence>
<accession>A0AAD5CSX6</accession>
<dbReference type="CDD" id="cd00685">
    <property type="entry name" value="Trans_IPPS_HT"/>
    <property type="match status" value="1"/>
</dbReference>
<dbReference type="GO" id="GO:0004337">
    <property type="term" value="F:(2E,6E)-farnesyl diphosphate synthase activity"/>
    <property type="evidence" value="ECO:0007669"/>
    <property type="project" value="TreeGrafter"/>
</dbReference>
<dbReference type="SFLD" id="SFLDS00005">
    <property type="entry name" value="Isoprenoid_Synthase_Type_I"/>
    <property type="match status" value="1"/>
</dbReference>
<dbReference type="Proteomes" id="UP001206925">
    <property type="component" value="Unassembled WGS sequence"/>
</dbReference>
<gene>
    <name evidence="8" type="ORF">M8C21_005554</name>
</gene>
<evidence type="ECO:0000256" key="4">
    <source>
        <dbReference type="ARBA" id="ARBA00022723"/>
    </source>
</evidence>
<evidence type="ECO:0000313" key="8">
    <source>
        <dbReference type="EMBL" id="KAI7745926.1"/>
    </source>
</evidence>